<reference evidence="5 6" key="1">
    <citation type="submission" date="2018-12" db="EMBL/GenBank/DDBJ databases">
        <title>Hymenobacter gummosus sp. nov., isolated from a spring.</title>
        <authorList>
            <person name="Nie L."/>
        </authorList>
    </citation>
    <scope>NUCLEOTIDE SEQUENCE [LARGE SCALE GENOMIC DNA]</scope>
    <source>
        <strain evidence="5 6">KCTC 52166</strain>
    </source>
</reference>
<dbReference type="SUPFAM" id="SSF53335">
    <property type="entry name" value="S-adenosyl-L-methionine-dependent methyltransferases"/>
    <property type="match status" value="1"/>
</dbReference>
<evidence type="ECO:0000256" key="2">
    <source>
        <dbReference type="ARBA" id="ARBA00022679"/>
    </source>
</evidence>
<dbReference type="AlphaFoldDB" id="A0A431U5R7"/>
<dbReference type="PANTHER" id="PTHR43464:SF19">
    <property type="entry name" value="UBIQUINONE BIOSYNTHESIS O-METHYLTRANSFERASE, MITOCHONDRIAL"/>
    <property type="match status" value="1"/>
</dbReference>
<name>A0A431U5R7_9BACT</name>
<keyword evidence="1 5" id="KW-0489">Methyltransferase</keyword>
<sequence>MDRHQLTIAAFDQLAEAYQAKFMDLDLYDDSYDRLAQLLPPAARVLELGCGPGNLTRALLRRRPDLQLLATDPAPNMLRLAAQNNPAARTRLLDARHLDQLTEQFEAVVAGFCLPYLTPAETAQLAHDAAARLAPGGVLYLSFIDDAASRSGFELASNGQTGAYVYYHPAAAVRDALATAGFGELQELRKPYPRGAEQVDTHCILIGRRA</sequence>
<accession>A0A431U5R7</accession>
<dbReference type="GO" id="GO:0008168">
    <property type="term" value="F:methyltransferase activity"/>
    <property type="evidence" value="ECO:0007669"/>
    <property type="project" value="UniProtKB-KW"/>
</dbReference>
<evidence type="ECO:0000256" key="3">
    <source>
        <dbReference type="ARBA" id="ARBA00022691"/>
    </source>
</evidence>
<keyword evidence="3" id="KW-0949">S-adenosyl-L-methionine</keyword>
<dbReference type="Pfam" id="PF13649">
    <property type="entry name" value="Methyltransf_25"/>
    <property type="match status" value="1"/>
</dbReference>
<dbReference type="EMBL" id="RXOF01000003">
    <property type="protein sequence ID" value="RTQ51684.1"/>
    <property type="molecule type" value="Genomic_DNA"/>
</dbReference>
<evidence type="ECO:0000313" key="6">
    <source>
        <dbReference type="Proteomes" id="UP000282184"/>
    </source>
</evidence>
<comment type="caution">
    <text evidence="5">The sequence shown here is derived from an EMBL/GenBank/DDBJ whole genome shotgun (WGS) entry which is preliminary data.</text>
</comment>
<keyword evidence="2 5" id="KW-0808">Transferase</keyword>
<dbReference type="CDD" id="cd02440">
    <property type="entry name" value="AdoMet_MTases"/>
    <property type="match status" value="1"/>
</dbReference>
<dbReference type="RefSeq" id="WP_126692576.1">
    <property type="nucleotide sequence ID" value="NZ_RXOF01000003.1"/>
</dbReference>
<evidence type="ECO:0000259" key="4">
    <source>
        <dbReference type="Pfam" id="PF13649"/>
    </source>
</evidence>
<gene>
    <name evidence="5" type="ORF">EJV47_07770</name>
</gene>
<dbReference type="OrthoDB" id="9789123at2"/>
<evidence type="ECO:0000313" key="5">
    <source>
        <dbReference type="EMBL" id="RTQ51684.1"/>
    </source>
</evidence>
<dbReference type="Proteomes" id="UP000282184">
    <property type="component" value="Unassembled WGS sequence"/>
</dbReference>
<dbReference type="GO" id="GO:0032259">
    <property type="term" value="P:methylation"/>
    <property type="evidence" value="ECO:0007669"/>
    <property type="project" value="UniProtKB-KW"/>
</dbReference>
<dbReference type="PANTHER" id="PTHR43464">
    <property type="entry name" value="METHYLTRANSFERASE"/>
    <property type="match status" value="1"/>
</dbReference>
<feature type="domain" description="Methyltransferase" evidence="4">
    <location>
        <begin position="45"/>
        <end position="137"/>
    </location>
</feature>
<keyword evidence="6" id="KW-1185">Reference proteome</keyword>
<dbReference type="InterPro" id="IPR029063">
    <property type="entry name" value="SAM-dependent_MTases_sf"/>
</dbReference>
<proteinExistence type="predicted"/>
<dbReference type="InterPro" id="IPR041698">
    <property type="entry name" value="Methyltransf_25"/>
</dbReference>
<dbReference type="Gene3D" id="3.40.50.150">
    <property type="entry name" value="Vaccinia Virus protein VP39"/>
    <property type="match status" value="1"/>
</dbReference>
<organism evidence="5 6">
    <name type="scientific">Hymenobacter gummosus</name>
    <dbReference type="NCBI Taxonomy" id="1776032"/>
    <lineage>
        <taxon>Bacteria</taxon>
        <taxon>Pseudomonadati</taxon>
        <taxon>Bacteroidota</taxon>
        <taxon>Cytophagia</taxon>
        <taxon>Cytophagales</taxon>
        <taxon>Hymenobacteraceae</taxon>
        <taxon>Hymenobacter</taxon>
    </lineage>
</organism>
<protein>
    <submittedName>
        <fullName evidence="5">Class I SAM-dependent methyltransferase</fullName>
    </submittedName>
</protein>
<evidence type="ECO:0000256" key="1">
    <source>
        <dbReference type="ARBA" id="ARBA00022603"/>
    </source>
</evidence>